<organism evidence="2 3">
    <name type="scientific">Winogradskyella eximia</name>
    <dbReference type="NCBI Taxonomy" id="262006"/>
    <lineage>
        <taxon>Bacteria</taxon>
        <taxon>Pseudomonadati</taxon>
        <taxon>Bacteroidota</taxon>
        <taxon>Flavobacteriia</taxon>
        <taxon>Flavobacteriales</taxon>
        <taxon>Flavobacteriaceae</taxon>
        <taxon>Winogradskyella</taxon>
    </lineage>
</organism>
<proteinExistence type="predicted"/>
<gene>
    <name evidence="2" type="ORF">DFQ10_10374</name>
</gene>
<dbReference type="Pfam" id="PF13391">
    <property type="entry name" value="HNH_2"/>
    <property type="match status" value="1"/>
</dbReference>
<keyword evidence="2" id="KW-0540">Nuclease</keyword>
<keyword evidence="3" id="KW-1185">Reference proteome</keyword>
<name>A0A3D9H5E1_9FLAO</name>
<keyword evidence="2" id="KW-0378">Hydrolase</keyword>
<keyword evidence="2" id="KW-0255">Endonuclease</keyword>
<reference evidence="2 3" key="1">
    <citation type="submission" date="2018-07" db="EMBL/GenBank/DDBJ databases">
        <title>Genomic Encyclopedia of Type Strains, Phase III (KMG-III): the genomes of soil and plant-associated and newly described type strains.</title>
        <authorList>
            <person name="Whitman W."/>
        </authorList>
    </citation>
    <scope>NUCLEOTIDE SEQUENCE [LARGE SCALE GENOMIC DNA]</scope>
    <source>
        <strain evidence="2 3">CECT 7946</strain>
    </source>
</reference>
<evidence type="ECO:0000259" key="1">
    <source>
        <dbReference type="Pfam" id="PF13391"/>
    </source>
</evidence>
<feature type="domain" description="HNH nuclease" evidence="1">
    <location>
        <begin position="261"/>
        <end position="316"/>
    </location>
</feature>
<dbReference type="Proteomes" id="UP000256980">
    <property type="component" value="Unassembled WGS sequence"/>
</dbReference>
<dbReference type="RefSeq" id="WP_115817003.1">
    <property type="nucleotide sequence ID" value="NZ_QRDV01000003.1"/>
</dbReference>
<evidence type="ECO:0000313" key="2">
    <source>
        <dbReference type="EMBL" id="RED44391.1"/>
    </source>
</evidence>
<dbReference type="InterPro" id="IPR003615">
    <property type="entry name" value="HNH_nuc"/>
</dbReference>
<accession>A0A3D9H5E1</accession>
<evidence type="ECO:0000313" key="3">
    <source>
        <dbReference type="Proteomes" id="UP000256980"/>
    </source>
</evidence>
<dbReference type="GO" id="GO:0004519">
    <property type="term" value="F:endonuclease activity"/>
    <property type="evidence" value="ECO:0007669"/>
    <property type="project" value="UniProtKB-KW"/>
</dbReference>
<dbReference type="EMBL" id="QRDV01000003">
    <property type="protein sequence ID" value="RED44391.1"/>
    <property type="molecule type" value="Genomic_DNA"/>
</dbReference>
<protein>
    <submittedName>
        <fullName evidence="2">Putative restriction endonuclease</fullName>
    </submittedName>
</protein>
<dbReference type="OrthoDB" id="67788at2"/>
<dbReference type="AlphaFoldDB" id="A0A3D9H5E1"/>
<comment type="caution">
    <text evidence="2">The sequence shown here is derived from an EMBL/GenBank/DDBJ whole genome shotgun (WGS) entry which is preliminary data.</text>
</comment>
<sequence>MENLQKIKIEGKEYLIIDSIQDFRAEDSFIHRKNKLAQFRGNGESKKHVGTYNGEKGERMANFFNYSTWGKEHYDSNKKRKTFESAKESGALISENRCFFSKANFQKYLRDAKTEYFAQEQNYHNNISEYYNERLEEVNNLETNQIFFSIYDASDNILQRQNRGYIRSDNSIWRLWRELILPSISYLSILKLVPVDNKNAEPLFYFRILLDYQFRSFVHPKSLTTEEELEKEEIESGEIKRTHRKGSEKYRREVINYMPQCPFSKITDERLLIASHIKPYNICIKNKENDQALDYLNGLALSPTYDKLFDQGYITFTNNGELICGTQLSSYTWEKLNINPNAKNKMRIFPEDREMYLDYHRNNVFQDDIDDLI</sequence>